<evidence type="ECO:0000313" key="2">
    <source>
        <dbReference type="EnsemblMetazoa" id="AMIN010249-PA"/>
    </source>
</evidence>
<proteinExistence type="predicted"/>
<evidence type="ECO:0000256" key="1">
    <source>
        <dbReference type="SAM" id="Phobius"/>
    </source>
</evidence>
<reference evidence="3" key="1">
    <citation type="submission" date="2013-03" db="EMBL/GenBank/DDBJ databases">
        <title>The Genome Sequence of Anopheles minimus MINIMUS1.</title>
        <authorList>
            <consortium name="The Broad Institute Genomics Platform"/>
            <person name="Neafsey D.E."/>
            <person name="Walton C."/>
            <person name="Walker B."/>
            <person name="Young S.K."/>
            <person name="Zeng Q."/>
            <person name="Gargeya S."/>
            <person name="Fitzgerald M."/>
            <person name="Haas B."/>
            <person name="Abouelleil A."/>
            <person name="Allen A.W."/>
            <person name="Alvarado L."/>
            <person name="Arachchi H.M."/>
            <person name="Berlin A.M."/>
            <person name="Chapman S.B."/>
            <person name="Gainer-Dewar J."/>
            <person name="Goldberg J."/>
            <person name="Griggs A."/>
            <person name="Gujja S."/>
            <person name="Hansen M."/>
            <person name="Howarth C."/>
            <person name="Imamovic A."/>
            <person name="Ireland A."/>
            <person name="Larimer J."/>
            <person name="McCowan C."/>
            <person name="Murphy C."/>
            <person name="Pearson M."/>
            <person name="Poon T.W."/>
            <person name="Priest M."/>
            <person name="Roberts A."/>
            <person name="Saif S."/>
            <person name="Shea T."/>
            <person name="Sisk P."/>
            <person name="Sykes S."/>
            <person name="Wortman J."/>
            <person name="Nusbaum C."/>
            <person name="Birren B."/>
        </authorList>
    </citation>
    <scope>NUCLEOTIDE SEQUENCE [LARGE SCALE GENOMIC DNA]</scope>
    <source>
        <strain evidence="3">MINIMUS1</strain>
    </source>
</reference>
<organism evidence="2 3">
    <name type="scientific">Anopheles minimus</name>
    <dbReference type="NCBI Taxonomy" id="112268"/>
    <lineage>
        <taxon>Eukaryota</taxon>
        <taxon>Metazoa</taxon>
        <taxon>Ecdysozoa</taxon>
        <taxon>Arthropoda</taxon>
        <taxon>Hexapoda</taxon>
        <taxon>Insecta</taxon>
        <taxon>Pterygota</taxon>
        <taxon>Neoptera</taxon>
        <taxon>Endopterygota</taxon>
        <taxon>Diptera</taxon>
        <taxon>Nematocera</taxon>
        <taxon>Culicoidea</taxon>
        <taxon>Culicidae</taxon>
        <taxon>Anophelinae</taxon>
        <taxon>Anopheles</taxon>
    </lineage>
</organism>
<accession>A0A182WIP5</accession>
<name>A0A182WIP5_9DIPT</name>
<dbReference type="VEuPathDB" id="VectorBase:AMIN010249"/>
<sequence>MDILVLVAIKICIILFIIGGYYLGRSMKQKRLATVVVTQDIPGQGYSNPVSVHVVDAQQYNNLGFAQLTRNPSLSVPAAAQNIKNEPTKQ</sequence>
<reference evidence="2" key="2">
    <citation type="submission" date="2020-05" db="UniProtKB">
        <authorList>
            <consortium name="EnsemblMetazoa"/>
        </authorList>
    </citation>
    <scope>IDENTIFICATION</scope>
    <source>
        <strain evidence="2">MINIMUS1</strain>
    </source>
</reference>
<keyword evidence="1" id="KW-1133">Transmembrane helix</keyword>
<protein>
    <submittedName>
        <fullName evidence="2">Uncharacterized protein</fullName>
    </submittedName>
</protein>
<keyword evidence="1" id="KW-0472">Membrane</keyword>
<keyword evidence="1" id="KW-0812">Transmembrane</keyword>
<dbReference type="EnsemblMetazoa" id="AMIN010249-RA">
    <property type="protein sequence ID" value="AMIN010249-PA"/>
    <property type="gene ID" value="AMIN010249"/>
</dbReference>
<evidence type="ECO:0000313" key="3">
    <source>
        <dbReference type="Proteomes" id="UP000075920"/>
    </source>
</evidence>
<dbReference type="Proteomes" id="UP000075920">
    <property type="component" value="Unassembled WGS sequence"/>
</dbReference>
<feature type="transmembrane region" description="Helical" evidence="1">
    <location>
        <begin position="6"/>
        <end position="24"/>
    </location>
</feature>
<dbReference type="AlphaFoldDB" id="A0A182WIP5"/>
<keyword evidence="3" id="KW-1185">Reference proteome</keyword>